<protein>
    <submittedName>
        <fullName evidence="1">Uncharacterized protein</fullName>
    </submittedName>
</protein>
<comment type="caution">
    <text evidence="1">The sequence shown here is derived from an EMBL/GenBank/DDBJ whole genome shotgun (WGS) entry which is preliminary data.</text>
</comment>
<accession>A0A0F9B8H0</accession>
<sequence length="55" mass="6205">MDRKKKEDGIMAIVCDFCDNEEHGCDIREDGGYCDEVVHAGLVILEFVERDNGQS</sequence>
<gene>
    <name evidence="1" type="ORF">LCGC14_2559000</name>
</gene>
<evidence type="ECO:0000313" key="1">
    <source>
        <dbReference type="EMBL" id="KKL10122.1"/>
    </source>
</evidence>
<reference evidence="1" key="1">
    <citation type="journal article" date="2015" name="Nature">
        <title>Complex archaea that bridge the gap between prokaryotes and eukaryotes.</title>
        <authorList>
            <person name="Spang A."/>
            <person name="Saw J.H."/>
            <person name="Jorgensen S.L."/>
            <person name="Zaremba-Niedzwiedzka K."/>
            <person name="Martijn J."/>
            <person name="Lind A.E."/>
            <person name="van Eijk R."/>
            <person name="Schleper C."/>
            <person name="Guy L."/>
            <person name="Ettema T.J."/>
        </authorList>
    </citation>
    <scope>NUCLEOTIDE SEQUENCE</scope>
</reference>
<dbReference type="EMBL" id="LAZR01042193">
    <property type="protein sequence ID" value="KKL10122.1"/>
    <property type="molecule type" value="Genomic_DNA"/>
</dbReference>
<dbReference type="AlphaFoldDB" id="A0A0F9B8H0"/>
<name>A0A0F9B8H0_9ZZZZ</name>
<proteinExistence type="predicted"/>
<organism evidence="1">
    <name type="scientific">marine sediment metagenome</name>
    <dbReference type="NCBI Taxonomy" id="412755"/>
    <lineage>
        <taxon>unclassified sequences</taxon>
        <taxon>metagenomes</taxon>
        <taxon>ecological metagenomes</taxon>
    </lineage>
</organism>